<dbReference type="InterPro" id="IPR029787">
    <property type="entry name" value="Nucleotide_cyclase"/>
</dbReference>
<dbReference type="InterPro" id="IPR001633">
    <property type="entry name" value="EAL_dom"/>
</dbReference>
<feature type="domain" description="EAL" evidence="2">
    <location>
        <begin position="452"/>
        <end position="704"/>
    </location>
</feature>
<dbReference type="InterPro" id="IPR000700">
    <property type="entry name" value="PAS-assoc_C"/>
</dbReference>
<evidence type="ECO:0000313" key="5">
    <source>
        <dbReference type="Proteomes" id="UP000533269"/>
    </source>
</evidence>
<feature type="domain" description="PAC" evidence="1">
    <location>
        <begin position="228"/>
        <end position="279"/>
    </location>
</feature>
<dbReference type="AlphaFoldDB" id="A0A7W4XYL6"/>
<feature type="domain" description="GGDEF" evidence="3">
    <location>
        <begin position="311"/>
        <end position="443"/>
    </location>
</feature>
<accession>A0A7W4XYL6</accession>
<dbReference type="Gene3D" id="3.20.20.450">
    <property type="entry name" value="EAL domain"/>
    <property type="match status" value="1"/>
</dbReference>
<dbReference type="SUPFAM" id="SSF141868">
    <property type="entry name" value="EAL domain-like"/>
    <property type="match status" value="1"/>
</dbReference>
<dbReference type="Gene3D" id="3.30.70.270">
    <property type="match status" value="1"/>
</dbReference>
<dbReference type="SUPFAM" id="SSF55073">
    <property type="entry name" value="Nucleotide cyclase"/>
    <property type="match status" value="1"/>
</dbReference>
<dbReference type="SMART" id="SM00267">
    <property type="entry name" value="GGDEF"/>
    <property type="match status" value="1"/>
</dbReference>
<dbReference type="InterPro" id="IPR000160">
    <property type="entry name" value="GGDEF_dom"/>
</dbReference>
<evidence type="ECO:0000259" key="3">
    <source>
        <dbReference type="PROSITE" id="PS50887"/>
    </source>
</evidence>
<dbReference type="FunFam" id="3.30.70.270:FF:000001">
    <property type="entry name" value="Diguanylate cyclase domain protein"/>
    <property type="match status" value="1"/>
</dbReference>
<protein>
    <submittedName>
        <fullName evidence="4">Diguanylate cyclase (GGDEF)-like protein/PAS domain S-box-containing protein</fullName>
    </submittedName>
</protein>
<sequence>MVGAEVVLEALLKGLDVDARVLAMVMRPVMESREAVDFELLTMSGDGSAAGAAWGAASQAVAGPGLGITVEVLVEGRWPRLGEVTAPEQRERWLALHLAAFTAGQVVRREETSVDARGQQRVLEVTWIRVQELLVVVWADVTDSRAVEEVRVISEQRFRALVEHSSDITVVVNRERMITYASPSTQRYTPDGNTLTGTPYGFPLHPEDEHLAQDLLDRAYEAAPEEVVHERARVITGEGETRWIEAQATNHLHTPGVVGVVINCRDVTEEQHARERLAREAMRDPLTGLPNRRYFAEALRHALARSARSGLPVALLLLDVDHFKDVNDAHGHPAGDQLLTSLAQRLQVALRPGDTVCRLGGDEFVVLAEELRHLEEALLVGERVEAAVAGTYALAAVEVQVGVSIGVSTMIGPGDPDALLSTADHALYEAKRRGRGRVEVFQPHLREHLLHPLSLQRDLRYATSREELELYWQPIVRTSDGAVTGAEALLRWHHPQLGLLAPEAFIPAAEDAGLMPGICEWVLHHATAQSARWAQELADAPQVFINVDRHQMHNAGLLREVTAIATTHHVEIDHLTLEVSERILTEDLPRIRPQLQRLRESGLRLALDDFGAGNTALTWLQQMPMDVLKLDRVFTATLGDPASDAIVEAVLHLAPKLGIATLAEGVETAQQLNTLIDLGCDYTQGFHHARPQPAQQLTTALLVT</sequence>
<evidence type="ECO:0000259" key="2">
    <source>
        <dbReference type="PROSITE" id="PS50883"/>
    </source>
</evidence>
<dbReference type="Pfam" id="PF00990">
    <property type="entry name" value="GGDEF"/>
    <property type="match status" value="1"/>
</dbReference>
<gene>
    <name evidence="4" type="ORF">FHR75_004025</name>
</gene>
<dbReference type="NCBIfam" id="TIGR00229">
    <property type="entry name" value="sensory_box"/>
    <property type="match status" value="1"/>
</dbReference>
<dbReference type="SUPFAM" id="SSF55785">
    <property type="entry name" value="PYP-like sensor domain (PAS domain)"/>
    <property type="match status" value="1"/>
</dbReference>
<dbReference type="Pfam" id="PF08448">
    <property type="entry name" value="PAS_4"/>
    <property type="match status" value="1"/>
</dbReference>
<dbReference type="PANTHER" id="PTHR44757:SF2">
    <property type="entry name" value="BIOFILM ARCHITECTURE MAINTENANCE PROTEIN MBAA"/>
    <property type="match status" value="1"/>
</dbReference>
<dbReference type="InterPro" id="IPR013656">
    <property type="entry name" value="PAS_4"/>
</dbReference>
<dbReference type="InterPro" id="IPR000014">
    <property type="entry name" value="PAS"/>
</dbReference>
<dbReference type="Pfam" id="PF00563">
    <property type="entry name" value="EAL"/>
    <property type="match status" value="1"/>
</dbReference>
<evidence type="ECO:0000313" key="4">
    <source>
        <dbReference type="EMBL" id="MBB2903183.1"/>
    </source>
</evidence>
<dbReference type="Gene3D" id="3.30.450.20">
    <property type="entry name" value="PAS domain"/>
    <property type="match status" value="1"/>
</dbReference>
<reference evidence="4 5" key="2">
    <citation type="submission" date="2020-08" db="EMBL/GenBank/DDBJ databases">
        <authorList>
            <person name="Partida-Martinez L."/>
            <person name="Huntemann M."/>
            <person name="Clum A."/>
            <person name="Wang J."/>
            <person name="Palaniappan K."/>
            <person name="Ritter S."/>
            <person name="Chen I.-M."/>
            <person name="Stamatis D."/>
            <person name="Reddy T."/>
            <person name="O'Malley R."/>
            <person name="Daum C."/>
            <person name="Shapiro N."/>
            <person name="Ivanova N."/>
            <person name="Kyrpides N."/>
            <person name="Woyke T."/>
        </authorList>
    </citation>
    <scope>NUCLEOTIDE SEQUENCE [LARGE SCALE GENOMIC DNA]</scope>
    <source>
        <strain evidence="4 5">AS2.23</strain>
    </source>
</reference>
<dbReference type="InterPro" id="IPR043128">
    <property type="entry name" value="Rev_trsase/Diguanyl_cyclase"/>
</dbReference>
<dbReference type="EMBL" id="JACHVY010000005">
    <property type="protein sequence ID" value="MBB2903183.1"/>
    <property type="molecule type" value="Genomic_DNA"/>
</dbReference>
<dbReference type="CDD" id="cd01949">
    <property type="entry name" value="GGDEF"/>
    <property type="match status" value="1"/>
</dbReference>
<dbReference type="SMART" id="SM00091">
    <property type="entry name" value="PAS"/>
    <property type="match status" value="1"/>
</dbReference>
<organism evidence="4 5">
    <name type="scientific">Kineococcus radiotolerans</name>
    <dbReference type="NCBI Taxonomy" id="131568"/>
    <lineage>
        <taxon>Bacteria</taxon>
        <taxon>Bacillati</taxon>
        <taxon>Actinomycetota</taxon>
        <taxon>Actinomycetes</taxon>
        <taxon>Kineosporiales</taxon>
        <taxon>Kineosporiaceae</taxon>
        <taxon>Kineococcus</taxon>
    </lineage>
</organism>
<dbReference type="SMART" id="SM00052">
    <property type="entry name" value="EAL"/>
    <property type="match status" value="1"/>
</dbReference>
<dbReference type="Proteomes" id="UP000533269">
    <property type="component" value="Unassembled WGS sequence"/>
</dbReference>
<dbReference type="InterPro" id="IPR035965">
    <property type="entry name" value="PAS-like_dom_sf"/>
</dbReference>
<dbReference type="PANTHER" id="PTHR44757">
    <property type="entry name" value="DIGUANYLATE CYCLASE DGCP"/>
    <property type="match status" value="1"/>
</dbReference>
<name>A0A7W4XYL6_KINRA</name>
<dbReference type="PROSITE" id="PS50883">
    <property type="entry name" value="EAL"/>
    <property type="match status" value="1"/>
</dbReference>
<reference evidence="4 5" key="1">
    <citation type="submission" date="2020-08" db="EMBL/GenBank/DDBJ databases">
        <title>The Agave Microbiome: Exploring the role of microbial communities in plant adaptations to desert environments.</title>
        <authorList>
            <person name="Partida-Martinez L.P."/>
        </authorList>
    </citation>
    <scope>NUCLEOTIDE SEQUENCE [LARGE SCALE GENOMIC DNA]</scope>
    <source>
        <strain evidence="4 5">AS2.23</strain>
    </source>
</reference>
<proteinExistence type="predicted"/>
<dbReference type="NCBIfam" id="TIGR00254">
    <property type="entry name" value="GGDEF"/>
    <property type="match status" value="1"/>
</dbReference>
<dbReference type="PROSITE" id="PS50887">
    <property type="entry name" value="GGDEF"/>
    <property type="match status" value="1"/>
</dbReference>
<comment type="caution">
    <text evidence="4">The sequence shown here is derived from an EMBL/GenBank/DDBJ whole genome shotgun (WGS) entry which is preliminary data.</text>
</comment>
<dbReference type="InterPro" id="IPR052155">
    <property type="entry name" value="Biofilm_reg_signaling"/>
</dbReference>
<dbReference type="InterPro" id="IPR035919">
    <property type="entry name" value="EAL_sf"/>
</dbReference>
<evidence type="ECO:0000259" key="1">
    <source>
        <dbReference type="PROSITE" id="PS50113"/>
    </source>
</evidence>
<dbReference type="PROSITE" id="PS50113">
    <property type="entry name" value="PAC"/>
    <property type="match status" value="1"/>
</dbReference>
<dbReference type="CDD" id="cd01948">
    <property type="entry name" value="EAL"/>
    <property type="match status" value="1"/>
</dbReference>